<name>A0ABV0KBG8_9CYAN</name>
<dbReference type="Proteomes" id="UP001482513">
    <property type="component" value="Unassembled WGS sequence"/>
</dbReference>
<sequence length="83" mass="9136">MYWEAKKRRQLMATDEGWEGFKALAASMDLSASELVERLGRGTVPLEPSSGDVLTVTKWENVHCKAVNATGAEYACKRVSSTD</sequence>
<evidence type="ECO:0000313" key="1">
    <source>
        <dbReference type="EMBL" id="MEP0950125.1"/>
    </source>
</evidence>
<keyword evidence="2" id="KW-1185">Reference proteome</keyword>
<dbReference type="RefSeq" id="WP_190707489.1">
    <property type="nucleotide sequence ID" value="NZ_JAMPKX010000020.1"/>
</dbReference>
<organism evidence="1 2">
    <name type="scientific">Leptolyngbya subtilissima DQ-A4</name>
    <dbReference type="NCBI Taxonomy" id="2933933"/>
    <lineage>
        <taxon>Bacteria</taxon>
        <taxon>Bacillati</taxon>
        <taxon>Cyanobacteriota</taxon>
        <taxon>Cyanophyceae</taxon>
        <taxon>Leptolyngbyales</taxon>
        <taxon>Leptolyngbyaceae</taxon>
        <taxon>Leptolyngbya group</taxon>
        <taxon>Leptolyngbya</taxon>
    </lineage>
</organism>
<dbReference type="EMBL" id="JAMPKX010000020">
    <property type="protein sequence ID" value="MEP0950125.1"/>
    <property type="molecule type" value="Genomic_DNA"/>
</dbReference>
<gene>
    <name evidence="1" type="ORF">NC992_24845</name>
</gene>
<proteinExistence type="predicted"/>
<reference evidence="1 2" key="1">
    <citation type="submission" date="2022-04" db="EMBL/GenBank/DDBJ databases">
        <title>Positive selection, recombination, and allopatry shape intraspecific diversity of widespread and dominant cyanobacteria.</title>
        <authorList>
            <person name="Wei J."/>
            <person name="Shu W."/>
            <person name="Hu C."/>
        </authorList>
    </citation>
    <scope>NUCLEOTIDE SEQUENCE [LARGE SCALE GENOMIC DNA]</scope>
    <source>
        <strain evidence="1 2">DQ-A4</strain>
    </source>
</reference>
<comment type="caution">
    <text evidence="1">The sequence shown here is derived from an EMBL/GenBank/DDBJ whole genome shotgun (WGS) entry which is preliminary data.</text>
</comment>
<evidence type="ECO:0000313" key="2">
    <source>
        <dbReference type="Proteomes" id="UP001482513"/>
    </source>
</evidence>
<protein>
    <submittedName>
        <fullName evidence="1">Uncharacterized protein</fullName>
    </submittedName>
</protein>
<accession>A0ABV0KBG8</accession>